<dbReference type="PANTHER" id="PTHR43420:SF12">
    <property type="entry name" value="N-ACETYLTRANSFERASE DOMAIN-CONTAINING PROTEIN"/>
    <property type="match status" value="1"/>
</dbReference>
<sequence length="154" mass="17583">MSSIIISDAWERDLEDIFKIEAESFDNPYPPGLLKAYLSLADGLYLVARLGEQIVGYCIGIVQFKTRGHVVSIATLKAARNRGIGSALLNELEERFKKLGCTYSYLEVNVNNSDAIRFYFNRSYKVIRTRKNYYGRNRNGFVMLKDLRSVSGHE</sequence>
<dbReference type="EMBL" id="CP002656">
    <property type="protein sequence ID" value="AEB94243.1"/>
    <property type="molecule type" value="Genomic_DNA"/>
</dbReference>
<dbReference type="PROSITE" id="PS51186">
    <property type="entry name" value="GNAT"/>
    <property type="match status" value="1"/>
</dbReference>
<dbReference type="eggNOG" id="arCOG00833">
    <property type="taxonomic scope" value="Archaea"/>
</dbReference>
<dbReference type="PANTHER" id="PTHR43420">
    <property type="entry name" value="ACETYLTRANSFERASE"/>
    <property type="match status" value="1"/>
</dbReference>
<protein>
    <submittedName>
        <fullName evidence="6">SSU ribosomal protein S18P alanine acetyltransferase</fullName>
    </submittedName>
</protein>
<dbReference type="RefSeq" id="WP_013736743.1">
    <property type="nucleotide sequence ID" value="NC_015435.1"/>
</dbReference>
<dbReference type="GO" id="GO:0008080">
    <property type="term" value="F:N-acetyltransferase activity"/>
    <property type="evidence" value="ECO:0007669"/>
    <property type="project" value="InterPro"/>
</dbReference>
<organism evidence="6 7">
    <name type="scientific">Metallosphaera cuprina (strain Ar-4)</name>
    <dbReference type="NCBI Taxonomy" id="1006006"/>
    <lineage>
        <taxon>Archaea</taxon>
        <taxon>Thermoproteota</taxon>
        <taxon>Thermoprotei</taxon>
        <taxon>Sulfolobales</taxon>
        <taxon>Sulfolobaceae</taxon>
        <taxon>Metallosphaera</taxon>
    </lineage>
</organism>
<dbReference type="STRING" id="1006006.Mcup_0134"/>
<dbReference type="CDD" id="cd04301">
    <property type="entry name" value="NAT_SF"/>
    <property type="match status" value="1"/>
</dbReference>
<evidence type="ECO:0000256" key="4">
    <source>
        <dbReference type="ARBA" id="ARBA00023315"/>
    </source>
</evidence>
<dbReference type="InterPro" id="IPR016181">
    <property type="entry name" value="Acyl_CoA_acyltransferase"/>
</dbReference>
<dbReference type="GeneID" id="10492329"/>
<dbReference type="InterPro" id="IPR000182">
    <property type="entry name" value="GNAT_dom"/>
</dbReference>
<dbReference type="Pfam" id="PF00583">
    <property type="entry name" value="Acetyltransf_1"/>
    <property type="match status" value="1"/>
</dbReference>
<dbReference type="PATRIC" id="fig|1006006.8.peg.135"/>
<dbReference type="KEGG" id="mcn:Mcup_0134"/>
<reference evidence="6 7" key="1">
    <citation type="journal article" date="2011" name="J. Bacteriol.">
        <title>Complete genome sequence of Metallosphaera cuprina, a metal sulfide-oxidizing archaeon from a hot spring.</title>
        <authorList>
            <person name="Liu L.J."/>
            <person name="You X.Y."/>
            <person name="Zheng H."/>
            <person name="Wang S."/>
            <person name="Jiang C.Y."/>
            <person name="Liu S.J."/>
        </authorList>
    </citation>
    <scope>NUCLEOTIDE SEQUENCE [LARGE SCALE GENOMIC DNA]</scope>
    <source>
        <strain evidence="6 7">Ar-4</strain>
    </source>
</reference>
<dbReference type="NCBIfam" id="TIGR01575">
    <property type="entry name" value="rimI"/>
    <property type="match status" value="1"/>
</dbReference>
<evidence type="ECO:0000313" key="6">
    <source>
        <dbReference type="EMBL" id="AEB94243.1"/>
    </source>
</evidence>
<evidence type="ECO:0000313" key="7">
    <source>
        <dbReference type="Proteomes" id="UP000007812"/>
    </source>
</evidence>
<keyword evidence="6" id="KW-0689">Ribosomal protein</keyword>
<evidence type="ECO:0000256" key="1">
    <source>
        <dbReference type="ARBA" id="ARBA00005395"/>
    </source>
</evidence>
<keyword evidence="2" id="KW-0963">Cytoplasm</keyword>
<dbReference type="AlphaFoldDB" id="F4FYC4"/>
<dbReference type="Proteomes" id="UP000007812">
    <property type="component" value="Chromosome"/>
</dbReference>
<name>F4FYC4_METCR</name>
<feature type="domain" description="N-acetyltransferase" evidence="5">
    <location>
        <begin position="4"/>
        <end position="148"/>
    </location>
</feature>
<evidence type="ECO:0000256" key="3">
    <source>
        <dbReference type="ARBA" id="ARBA00022679"/>
    </source>
</evidence>
<dbReference type="OrthoDB" id="43754at2157"/>
<keyword evidence="7" id="KW-1185">Reference proteome</keyword>
<dbReference type="Gene3D" id="3.40.630.30">
    <property type="match status" value="1"/>
</dbReference>
<evidence type="ECO:0000256" key="2">
    <source>
        <dbReference type="ARBA" id="ARBA00022490"/>
    </source>
</evidence>
<keyword evidence="3" id="KW-0808">Transferase</keyword>
<gene>
    <name evidence="6" type="ordered locus">Mcup_0134</name>
</gene>
<dbReference type="InterPro" id="IPR050680">
    <property type="entry name" value="YpeA/RimI_acetyltransf"/>
</dbReference>
<dbReference type="InterPro" id="IPR006464">
    <property type="entry name" value="AcTrfase_RimI/Ard1"/>
</dbReference>
<dbReference type="GO" id="GO:0005840">
    <property type="term" value="C:ribosome"/>
    <property type="evidence" value="ECO:0007669"/>
    <property type="project" value="UniProtKB-KW"/>
</dbReference>
<keyword evidence="4" id="KW-0012">Acyltransferase</keyword>
<evidence type="ECO:0000259" key="5">
    <source>
        <dbReference type="PROSITE" id="PS51186"/>
    </source>
</evidence>
<keyword evidence="6" id="KW-0687">Ribonucleoprotein</keyword>
<comment type="similarity">
    <text evidence="1">Belongs to the acetyltransferase family. RimI subfamily.</text>
</comment>
<dbReference type="HOGENOM" id="CLU_013985_23_0_2"/>
<accession>F4FYC4</accession>
<dbReference type="SUPFAM" id="SSF55729">
    <property type="entry name" value="Acyl-CoA N-acyltransferases (Nat)"/>
    <property type="match status" value="1"/>
</dbReference>
<proteinExistence type="inferred from homology"/>